<evidence type="ECO:0000313" key="3">
    <source>
        <dbReference type="Proteomes" id="UP001597413"/>
    </source>
</evidence>
<keyword evidence="3" id="KW-1185">Reference proteome</keyword>
<gene>
    <name evidence="2" type="ORF">ACFSM0_00830</name>
</gene>
<keyword evidence="1" id="KW-0732">Signal</keyword>
<organism evidence="2 3">
    <name type="scientific">Rhodobacter lacus</name>
    <dbReference type="NCBI Taxonomy" id="1641972"/>
    <lineage>
        <taxon>Bacteria</taxon>
        <taxon>Pseudomonadati</taxon>
        <taxon>Pseudomonadota</taxon>
        <taxon>Alphaproteobacteria</taxon>
        <taxon>Rhodobacterales</taxon>
        <taxon>Rhodobacter group</taxon>
        <taxon>Rhodobacter</taxon>
    </lineage>
</organism>
<dbReference type="Proteomes" id="UP001597413">
    <property type="component" value="Unassembled WGS sequence"/>
</dbReference>
<evidence type="ECO:0000313" key="2">
    <source>
        <dbReference type="EMBL" id="MFD2172623.1"/>
    </source>
</evidence>
<comment type="caution">
    <text evidence="2">The sequence shown here is derived from an EMBL/GenBank/DDBJ whole genome shotgun (WGS) entry which is preliminary data.</text>
</comment>
<feature type="chain" id="PRO_5046636958" description="Lipoprotein" evidence="1">
    <location>
        <begin position="26"/>
        <end position="213"/>
    </location>
</feature>
<dbReference type="EMBL" id="JBHUIX010000002">
    <property type="protein sequence ID" value="MFD2172623.1"/>
    <property type="molecule type" value="Genomic_DNA"/>
</dbReference>
<evidence type="ECO:0008006" key="4">
    <source>
        <dbReference type="Google" id="ProtNLM"/>
    </source>
</evidence>
<name>A0ABW5A3C1_9RHOB</name>
<reference evidence="3" key="1">
    <citation type="journal article" date="2019" name="Int. J. Syst. Evol. Microbiol.">
        <title>The Global Catalogue of Microorganisms (GCM) 10K type strain sequencing project: providing services to taxonomists for standard genome sequencing and annotation.</title>
        <authorList>
            <consortium name="The Broad Institute Genomics Platform"/>
            <consortium name="The Broad Institute Genome Sequencing Center for Infectious Disease"/>
            <person name="Wu L."/>
            <person name="Ma J."/>
        </authorList>
    </citation>
    <scope>NUCLEOTIDE SEQUENCE [LARGE SCALE GENOMIC DNA]</scope>
    <source>
        <strain evidence="3">CCUG 55131</strain>
    </source>
</reference>
<dbReference type="PROSITE" id="PS51257">
    <property type="entry name" value="PROKAR_LIPOPROTEIN"/>
    <property type="match status" value="1"/>
</dbReference>
<evidence type="ECO:0000256" key="1">
    <source>
        <dbReference type="SAM" id="SignalP"/>
    </source>
</evidence>
<feature type="signal peptide" evidence="1">
    <location>
        <begin position="1"/>
        <end position="25"/>
    </location>
</feature>
<accession>A0ABW5A3C1</accession>
<proteinExistence type="predicted"/>
<protein>
    <recommendedName>
        <fullName evidence="4">Lipoprotein</fullName>
    </recommendedName>
</protein>
<sequence length="213" mass="21116">MTMKRAPAWIAALALAGCGSTSGTAPPPPGPVTTVPVRAAHSTTPAGMVSTGATGYAVATPGRAPDEIVTSALAAPAAGPALETSTAAQPLVETFGALCAAHLDDPAGIANAARARGFGPSALSGSQLLGPSAYIARNSALNQSVQVNVTTPHGFECAVTGADVAAPELLRQAFFAAQGLAGSASTAQKVVNGKRYTFVFNTNGGEALVVYRD</sequence>
<dbReference type="RefSeq" id="WP_377385755.1">
    <property type="nucleotide sequence ID" value="NZ_JBHUIX010000002.1"/>
</dbReference>